<keyword evidence="5 6" id="KW-0819">tRNA processing</keyword>
<gene>
    <name evidence="9" type="ORF">HCAN_0970</name>
</gene>
<sequence length="163" mass="18715">MHQGNKMQFHIVLHQPRIPQNTGNIGRLCFASDSVLHLIHPLGFSITQKELKRAGMDYWNHLEVYEWENLSSFMESSLLEIPHCYLTTKSQTPYYNAPLKKGAYLHFGREDAGLDSTLLSHYKDYCYTIPMQNNARSLNLATSVGIVLYEGIRQRDFIPSPIA</sequence>
<protein>
    <recommendedName>
        <fullName evidence="6">Putative tRNA (cytidine(34)-2'-O)-methyltransferase</fullName>
        <ecNumber evidence="6">2.1.1.207</ecNumber>
    </recommendedName>
    <alternativeName>
        <fullName evidence="6">tRNA (cytidine/uridine-2'-O-)-methyltransferase</fullName>
    </alternativeName>
</protein>
<proteinExistence type="inferred from homology"/>
<dbReference type="eggNOG" id="COG0219">
    <property type="taxonomic scope" value="Bacteria"/>
</dbReference>
<feature type="domain" description="tRNA/rRNA methyltransferase SpoU type" evidence="8">
    <location>
        <begin position="9"/>
        <end position="149"/>
    </location>
</feature>
<dbReference type="InterPro" id="IPR001537">
    <property type="entry name" value="SpoU_MeTrfase"/>
</dbReference>
<dbReference type="InterPro" id="IPR029028">
    <property type="entry name" value="Alpha/beta_knot_MTases"/>
</dbReference>
<feature type="binding site" evidence="6 7">
    <location>
        <position position="108"/>
    </location>
    <ligand>
        <name>S-adenosyl-L-methionine</name>
        <dbReference type="ChEBI" id="CHEBI:59789"/>
    </ligand>
</feature>
<comment type="similarity">
    <text evidence="6">Belongs to the class IV-like SAM-binding methyltransferase superfamily. RNA methyltransferase TrmH family. TrmL subfamily.</text>
</comment>
<dbReference type="CDD" id="cd18094">
    <property type="entry name" value="SpoU-like_TrmL"/>
    <property type="match status" value="1"/>
</dbReference>
<feature type="binding site" evidence="6 7">
    <location>
        <position position="129"/>
    </location>
    <ligand>
        <name>S-adenosyl-L-methionine</name>
        <dbReference type="ChEBI" id="CHEBI:59789"/>
    </ligand>
</feature>
<evidence type="ECO:0000256" key="7">
    <source>
        <dbReference type="PIRSR" id="PIRSR029256-1"/>
    </source>
</evidence>
<dbReference type="PANTHER" id="PTHR42971">
    <property type="entry name" value="TRNA (CYTIDINE(34)-2'-O)-METHYLTRANSFERASE"/>
    <property type="match status" value="1"/>
</dbReference>
<dbReference type="InterPro" id="IPR016914">
    <property type="entry name" value="TrmL"/>
</dbReference>
<evidence type="ECO:0000259" key="8">
    <source>
        <dbReference type="Pfam" id="PF00588"/>
    </source>
</evidence>
<keyword evidence="4 6" id="KW-0949">S-adenosyl-L-methionine</keyword>
<evidence type="ECO:0000256" key="5">
    <source>
        <dbReference type="ARBA" id="ARBA00022694"/>
    </source>
</evidence>
<reference evidence="9 10" key="1">
    <citation type="journal article" date="2009" name="J. Bacteriol.">
        <title>Genome sequence of the emerging pathogen Helicobacter canadensis.</title>
        <authorList>
            <person name="Loman N.J."/>
            <person name="Snyder L.A."/>
            <person name="Linton J.D."/>
            <person name="Langdon R."/>
            <person name="Lawson A.J."/>
            <person name="Weinstock G.M."/>
            <person name="Wren B.W."/>
            <person name="Pallen M.J."/>
        </authorList>
    </citation>
    <scope>NUCLEOTIDE SEQUENCE [LARGE SCALE GENOMIC DNA]</scope>
    <source>
        <strain evidence="9 10">MIT 98-5491</strain>
    </source>
</reference>
<evidence type="ECO:0000256" key="4">
    <source>
        <dbReference type="ARBA" id="ARBA00022691"/>
    </source>
</evidence>
<dbReference type="EMBL" id="CM000776">
    <property type="protein sequence ID" value="EES89684.1"/>
    <property type="molecule type" value="Genomic_DNA"/>
</dbReference>
<comment type="catalytic activity">
    <reaction evidence="6">
        <text>cytidine(34) in tRNA + S-adenosyl-L-methionine = 2'-O-methylcytidine(34) in tRNA + S-adenosyl-L-homocysteine + H(+)</text>
        <dbReference type="Rhea" id="RHEA:43084"/>
        <dbReference type="Rhea" id="RHEA-COMP:10331"/>
        <dbReference type="Rhea" id="RHEA-COMP:10332"/>
        <dbReference type="ChEBI" id="CHEBI:15378"/>
        <dbReference type="ChEBI" id="CHEBI:57856"/>
        <dbReference type="ChEBI" id="CHEBI:59789"/>
        <dbReference type="ChEBI" id="CHEBI:74495"/>
        <dbReference type="ChEBI" id="CHEBI:82748"/>
        <dbReference type="EC" id="2.1.1.207"/>
    </reaction>
</comment>
<comment type="subcellular location">
    <subcellularLocation>
        <location evidence="6">Cytoplasm</location>
    </subcellularLocation>
</comment>
<name>C5ZX16_9HELI</name>
<evidence type="ECO:0000256" key="1">
    <source>
        <dbReference type="ARBA" id="ARBA00022490"/>
    </source>
</evidence>
<evidence type="ECO:0000313" key="9">
    <source>
        <dbReference type="EMBL" id="EES89684.1"/>
    </source>
</evidence>
<evidence type="ECO:0000256" key="6">
    <source>
        <dbReference type="HAMAP-Rule" id="MF_01885"/>
    </source>
</evidence>
<evidence type="ECO:0000256" key="2">
    <source>
        <dbReference type="ARBA" id="ARBA00022603"/>
    </source>
</evidence>
<dbReference type="Gene3D" id="3.40.1280.10">
    <property type="match status" value="1"/>
</dbReference>
<dbReference type="STRING" id="537970.HCAN_0970"/>
<dbReference type="EC" id="2.1.1.207" evidence="6"/>
<dbReference type="SUPFAM" id="SSF75217">
    <property type="entry name" value="alpha/beta knot"/>
    <property type="match status" value="1"/>
</dbReference>
<dbReference type="HAMAP" id="MF_01885">
    <property type="entry name" value="tRNA_methyltr_TrmL"/>
    <property type="match status" value="1"/>
</dbReference>
<accession>C5ZX16</accession>
<organism evidence="9 10">
    <name type="scientific">Helicobacter canadensis MIT 98-5491</name>
    <dbReference type="NCBI Taxonomy" id="537970"/>
    <lineage>
        <taxon>Bacteria</taxon>
        <taxon>Pseudomonadati</taxon>
        <taxon>Campylobacterota</taxon>
        <taxon>Epsilonproteobacteria</taxon>
        <taxon>Campylobacterales</taxon>
        <taxon>Helicobacteraceae</taxon>
        <taxon>Helicobacter</taxon>
    </lineage>
</organism>
<dbReference type="GO" id="GO:0141098">
    <property type="term" value="F:tRNA (cytidine(34)-2'-O)-methyltransferase activity"/>
    <property type="evidence" value="ECO:0007669"/>
    <property type="project" value="RHEA"/>
</dbReference>
<feature type="binding site" evidence="6 7">
    <location>
        <position position="86"/>
    </location>
    <ligand>
        <name>S-adenosyl-L-methionine</name>
        <dbReference type="ChEBI" id="CHEBI:59789"/>
    </ligand>
</feature>
<dbReference type="InterPro" id="IPR029026">
    <property type="entry name" value="tRNA_m1G_MTases_N"/>
</dbReference>
<dbReference type="GO" id="GO:0002130">
    <property type="term" value="P:wobble position ribose methylation"/>
    <property type="evidence" value="ECO:0007669"/>
    <property type="project" value="TreeGrafter"/>
</dbReference>
<dbReference type="Pfam" id="PF00588">
    <property type="entry name" value="SpoU_methylase"/>
    <property type="match status" value="1"/>
</dbReference>
<keyword evidence="10" id="KW-1185">Reference proteome</keyword>
<comment type="catalytic activity">
    <reaction evidence="6">
        <text>5-carboxymethylaminomethyluridine(34) in tRNA(Leu) + S-adenosyl-L-methionine = 5-carboxymethylaminomethyl-2'-O-methyluridine(34) in tRNA(Leu) + S-adenosyl-L-homocysteine + H(+)</text>
        <dbReference type="Rhea" id="RHEA:43088"/>
        <dbReference type="Rhea" id="RHEA-COMP:10333"/>
        <dbReference type="Rhea" id="RHEA-COMP:10334"/>
        <dbReference type="ChEBI" id="CHEBI:15378"/>
        <dbReference type="ChEBI" id="CHEBI:57856"/>
        <dbReference type="ChEBI" id="CHEBI:59789"/>
        <dbReference type="ChEBI" id="CHEBI:74508"/>
        <dbReference type="ChEBI" id="CHEBI:74511"/>
        <dbReference type="EC" id="2.1.1.207"/>
    </reaction>
</comment>
<dbReference type="GO" id="GO:0005737">
    <property type="term" value="C:cytoplasm"/>
    <property type="evidence" value="ECO:0007669"/>
    <property type="project" value="UniProtKB-SubCell"/>
</dbReference>
<keyword evidence="3 6" id="KW-0808">Transferase</keyword>
<evidence type="ECO:0000313" key="10">
    <source>
        <dbReference type="Proteomes" id="UP000007032"/>
    </source>
</evidence>
<dbReference type="Proteomes" id="UP000007032">
    <property type="component" value="Chromosome"/>
</dbReference>
<keyword evidence="2 6" id="KW-0489">Methyltransferase</keyword>
<dbReference type="AlphaFoldDB" id="C5ZX16"/>
<keyword evidence="1 6" id="KW-0963">Cytoplasm</keyword>
<dbReference type="GO" id="GO:0141102">
    <property type="term" value="F:tRNA (5-carboxymethylaminomethyluridine(34)-2'-O)-methyltransferase activity"/>
    <property type="evidence" value="ECO:0007669"/>
    <property type="project" value="RHEA"/>
</dbReference>
<dbReference type="PANTHER" id="PTHR42971:SF1">
    <property type="entry name" value="TRNA (CYTIDINE(34)-2'-O)-METHYLTRANSFERASE"/>
    <property type="match status" value="1"/>
</dbReference>
<comment type="function">
    <text evidence="6">Could methylate the ribose at the nucleotide 34 wobble position in tRNA.</text>
</comment>
<feature type="binding site" evidence="6 7">
    <location>
        <position position="137"/>
    </location>
    <ligand>
        <name>S-adenosyl-L-methionine</name>
        <dbReference type="ChEBI" id="CHEBI:59789"/>
    </ligand>
</feature>
<dbReference type="PIRSF" id="PIRSF029256">
    <property type="entry name" value="SpoU_TrmH_prd"/>
    <property type="match status" value="1"/>
</dbReference>
<dbReference type="GO" id="GO:0003723">
    <property type="term" value="F:RNA binding"/>
    <property type="evidence" value="ECO:0007669"/>
    <property type="project" value="InterPro"/>
</dbReference>
<dbReference type="HOGENOM" id="CLU_110125_0_0_7"/>
<evidence type="ECO:0000256" key="3">
    <source>
        <dbReference type="ARBA" id="ARBA00022679"/>
    </source>
</evidence>